<dbReference type="Pfam" id="PF13304">
    <property type="entry name" value="AAA_21"/>
    <property type="match status" value="1"/>
</dbReference>
<dbReference type="InterPro" id="IPR041685">
    <property type="entry name" value="AAA_GajA/Old/RecF-like"/>
</dbReference>
<dbReference type="GO" id="GO:0005524">
    <property type="term" value="F:ATP binding"/>
    <property type="evidence" value="ECO:0007669"/>
    <property type="project" value="InterPro"/>
</dbReference>
<dbReference type="GO" id="GO:0000731">
    <property type="term" value="P:DNA synthesis involved in DNA repair"/>
    <property type="evidence" value="ECO:0007669"/>
    <property type="project" value="TreeGrafter"/>
</dbReference>
<dbReference type="PIRSF" id="PIRSF029347">
    <property type="entry name" value="RecF"/>
    <property type="match status" value="1"/>
</dbReference>
<dbReference type="InterPro" id="IPR027417">
    <property type="entry name" value="P-loop_NTPase"/>
</dbReference>
<evidence type="ECO:0000313" key="4">
    <source>
        <dbReference type="Proteomes" id="UP000546584"/>
    </source>
</evidence>
<organism evidence="3 4">
    <name type="scientific">Pseudomonas yamanorum</name>
    <dbReference type="NCBI Taxonomy" id="515393"/>
    <lineage>
        <taxon>Bacteria</taxon>
        <taxon>Pseudomonadati</taxon>
        <taxon>Pseudomonadota</taxon>
        <taxon>Gammaproteobacteria</taxon>
        <taxon>Pseudomonadales</taxon>
        <taxon>Pseudomonadaceae</taxon>
        <taxon>Pseudomonas</taxon>
    </lineage>
</organism>
<dbReference type="EMBL" id="JACAQR010000047">
    <property type="protein sequence ID" value="NWD45365.1"/>
    <property type="molecule type" value="Genomic_DNA"/>
</dbReference>
<dbReference type="PANTHER" id="PTHR32182">
    <property type="entry name" value="DNA REPLICATION AND REPAIR PROTEIN RECF"/>
    <property type="match status" value="1"/>
</dbReference>
<evidence type="ECO:0000259" key="1">
    <source>
        <dbReference type="Pfam" id="PF13175"/>
    </source>
</evidence>
<name>A0AAJ3H8V7_9PSED</name>
<gene>
    <name evidence="3" type="ORF">HX826_26140</name>
</gene>
<reference evidence="3 4" key="1">
    <citation type="submission" date="2020-04" db="EMBL/GenBank/DDBJ databases">
        <title>Molecular characterization of pseudomonads from Agaricus bisporus reveal novel blotch 2 pathogens in Western Europe.</title>
        <authorList>
            <person name="Taparia T."/>
            <person name="Krijger M."/>
            <person name="Haynes E."/>
            <person name="Elpinstone J.G."/>
            <person name="Noble R."/>
            <person name="Van Der Wolf J."/>
        </authorList>
    </citation>
    <scope>NUCLEOTIDE SEQUENCE [LARGE SCALE GENOMIC DNA]</scope>
    <source>
        <strain evidence="3 4">IPO3753</strain>
    </source>
</reference>
<sequence>MIVSLTIRNFKSITDLNINFEKFTCLVGLNGAGKSSLLQALDLASHLMKGDVEAWLQRRNWDAQDLHSKLTTVSNIIIFLTIQLETGEKFKWKAAFNRHSLSCTREEVIDLQSEETIFNSAKGRYSVGGAESSRIDFNFEGSLLSHLKKEILTDSLLAVREEISSIRSFELLSPHLMRSTSRDSCADIGSGGEKLASFLHSMKGTSRDTLVSLLKRFYPAVVDFKTIQKKAGWKQLFVIEKFNDRHIEIEAKHINDGLLRILAILAQTSSGQTMVLFDEIENGINPEIVEILVSLLQDAPQQVIVTTHSPLILNYLTDEVAQKAVQFIYRSSTGGTKAAPLFSIDRIKEKLNYMGPGEAFVDTSLTQLAAECAELYEKPKEQIEKKGERG</sequence>
<dbReference type="InterPro" id="IPR014555">
    <property type="entry name" value="RecF-like"/>
</dbReference>
<accession>A0AAJ3H8V7</accession>
<dbReference type="Proteomes" id="UP000546584">
    <property type="component" value="Unassembled WGS sequence"/>
</dbReference>
<dbReference type="GO" id="GO:0016887">
    <property type="term" value="F:ATP hydrolysis activity"/>
    <property type="evidence" value="ECO:0007669"/>
    <property type="project" value="InterPro"/>
</dbReference>
<dbReference type="SUPFAM" id="SSF52540">
    <property type="entry name" value="P-loop containing nucleoside triphosphate hydrolases"/>
    <property type="match status" value="1"/>
</dbReference>
<dbReference type="AlphaFoldDB" id="A0AAJ3H8V7"/>
<proteinExistence type="predicted"/>
<dbReference type="PANTHER" id="PTHR32182:SF22">
    <property type="entry name" value="ATP-DEPENDENT ENDONUCLEASE, OLD FAMILY-RELATED"/>
    <property type="match status" value="1"/>
</dbReference>
<evidence type="ECO:0000313" key="3">
    <source>
        <dbReference type="EMBL" id="NWD45365.1"/>
    </source>
</evidence>
<feature type="domain" description="ATPase AAA-type core" evidence="2">
    <location>
        <begin position="249"/>
        <end position="314"/>
    </location>
</feature>
<dbReference type="Pfam" id="PF13175">
    <property type="entry name" value="AAA_15"/>
    <property type="match status" value="1"/>
</dbReference>
<protein>
    <submittedName>
        <fullName evidence="3">AAA family ATPase</fullName>
    </submittedName>
</protein>
<feature type="domain" description="Endonuclease GajA/Old nuclease/RecF-like AAA" evidence="1">
    <location>
        <begin position="1"/>
        <end position="84"/>
    </location>
</feature>
<dbReference type="GO" id="GO:0006302">
    <property type="term" value="P:double-strand break repair"/>
    <property type="evidence" value="ECO:0007669"/>
    <property type="project" value="TreeGrafter"/>
</dbReference>
<evidence type="ECO:0000259" key="2">
    <source>
        <dbReference type="Pfam" id="PF13304"/>
    </source>
</evidence>
<dbReference type="Gene3D" id="3.40.50.300">
    <property type="entry name" value="P-loop containing nucleotide triphosphate hydrolases"/>
    <property type="match status" value="1"/>
</dbReference>
<dbReference type="InterPro" id="IPR003959">
    <property type="entry name" value="ATPase_AAA_core"/>
</dbReference>
<comment type="caution">
    <text evidence="3">The sequence shown here is derived from an EMBL/GenBank/DDBJ whole genome shotgun (WGS) entry which is preliminary data.</text>
</comment>